<dbReference type="GO" id="GO:0097733">
    <property type="term" value="C:photoreceptor cell cilium"/>
    <property type="evidence" value="ECO:0007669"/>
    <property type="project" value="UniProtKB-ARBA"/>
</dbReference>
<sequence>MVVARSKGSDLQNIRKLNCWGSELSDVSVIRKLPNVEVLSLSVNQISTLVDFQWCTNLQELYIRKNNVKDINELLYLRQLPKLKSLWLADNPCAQFDNYRLTVLRALPHLQKLDNVVVEGEEVQRAMVCGTLLPLGAEHQADR</sequence>
<proteinExistence type="predicted"/>
<reference evidence="4" key="3">
    <citation type="submission" date="2019-06" db="EMBL/GenBank/DDBJ databases">
        <authorList>
            <person name="Poynton C."/>
            <person name="Hasenbein S."/>
            <person name="Benoit J.B."/>
            <person name="Sepulveda M.S."/>
            <person name="Poelchau M.F."/>
            <person name="Murali S.C."/>
            <person name="Chen S."/>
            <person name="Glastad K.M."/>
            <person name="Werren J.H."/>
            <person name="Vineis J.H."/>
            <person name="Bowen J.L."/>
            <person name="Friedrich M."/>
            <person name="Jones J."/>
            <person name="Robertson H.M."/>
            <person name="Feyereisen R."/>
            <person name="Mechler-Hickson A."/>
            <person name="Mathers N."/>
            <person name="Lee C.E."/>
            <person name="Colbourne J.K."/>
            <person name="Biales A."/>
            <person name="Johnston J.S."/>
            <person name="Wellborn G.A."/>
            <person name="Rosendale A.J."/>
            <person name="Cridge A.G."/>
            <person name="Munoz-Torres M.C."/>
            <person name="Bain P.A."/>
            <person name="Manny A.R."/>
            <person name="Major K.M."/>
            <person name="Lambert F.N."/>
            <person name="Vulpe C.D."/>
            <person name="Tuck P."/>
            <person name="Blalock B.J."/>
            <person name="Lin Y.-Y."/>
            <person name="Smith M.E."/>
            <person name="Ochoa-Acuna H."/>
            <person name="Chen M.-J.M."/>
            <person name="Childers C.P."/>
            <person name="Qu J."/>
            <person name="Dugan S."/>
            <person name="Lee S.L."/>
            <person name="Chao H."/>
            <person name="Dinh H."/>
            <person name="Han Y."/>
            <person name="Doddapaneni H."/>
            <person name="Worley K.C."/>
            <person name="Muzny D.M."/>
            <person name="Gibbs R.A."/>
            <person name="Richards S."/>
        </authorList>
    </citation>
    <scope>NUCLEOTIDE SEQUENCE</scope>
    <source>
        <strain evidence="4">HAZT.00-mixed</strain>
        <tissue evidence="4">Whole organism</tissue>
    </source>
</reference>
<dbReference type="InterPro" id="IPR001611">
    <property type="entry name" value="Leu-rich_rpt"/>
</dbReference>
<dbReference type="FunFam" id="3.80.10.10:FF:000094">
    <property type="entry name" value="protein C21orf2 isoform X1"/>
    <property type="match status" value="1"/>
</dbReference>
<evidence type="ECO:0000313" key="4">
    <source>
        <dbReference type="EMBL" id="KAA0200306.1"/>
    </source>
</evidence>
<reference evidence="4" key="2">
    <citation type="journal article" date="2018" name="Environ. Sci. Technol.">
        <title>The Toxicogenome of Hyalella azteca: A Model for Sediment Ecotoxicology and Evolutionary Toxicology.</title>
        <authorList>
            <person name="Poynton H.C."/>
            <person name="Hasenbein S."/>
            <person name="Benoit J.B."/>
            <person name="Sepulveda M.S."/>
            <person name="Poelchau M.F."/>
            <person name="Hughes D.S.T."/>
            <person name="Murali S.C."/>
            <person name="Chen S."/>
            <person name="Glastad K.M."/>
            <person name="Goodisman M.A.D."/>
            <person name="Werren J.H."/>
            <person name="Vineis J.H."/>
            <person name="Bowen J.L."/>
            <person name="Friedrich M."/>
            <person name="Jones J."/>
            <person name="Robertson H.M."/>
            <person name="Feyereisen R."/>
            <person name="Mechler-Hickson A."/>
            <person name="Mathers N."/>
            <person name="Lee C.E."/>
            <person name="Colbourne J.K."/>
            <person name="Biales A."/>
            <person name="Johnston J.S."/>
            <person name="Wellborn G.A."/>
            <person name="Rosendale A.J."/>
            <person name="Cridge A.G."/>
            <person name="Munoz-Torres M.C."/>
            <person name="Bain P.A."/>
            <person name="Manny A.R."/>
            <person name="Major K.M."/>
            <person name="Lambert F.N."/>
            <person name="Vulpe C.D."/>
            <person name="Tuck P."/>
            <person name="Blalock B.J."/>
            <person name="Lin Y.Y."/>
            <person name="Smith M.E."/>
            <person name="Ochoa-Acuna H."/>
            <person name="Chen M.M."/>
            <person name="Childers C.P."/>
            <person name="Qu J."/>
            <person name="Dugan S."/>
            <person name="Lee S.L."/>
            <person name="Chao H."/>
            <person name="Dinh H."/>
            <person name="Han Y."/>
            <person name="Doddapaneni H."/>
            <person name="Worley K.C."/>
            <person name="Muzny D.M."/>
            <person name="Gibbs R.A."/>
            <person name="Richards S."/>
        </authorList>
    </citation>
    <scope>NUCLEOTIDE SEQUENCE</scope>
    <source>
        <strain evidence="4">HAZT.00-mixed</strain>
        <tissue evidence="4">Whole organism</tissue>
    </source>
</reference>
<dbReference type="SUPFAM" id="SSF52058">
    <property type="entry name" value="L domain-like"/>
    <property type="match status" value="1"/>
</dbReference>
<protein>
    <recommendedName>
        <fullName evidence="3">U2A'/phosphoprotein 32 family A C-terminal domain-containing protein</fullName>
    </recommendedName>
</protein>
<reference evidence="4" key="1">
    <citation type="submission" date="2014-08" db="EMBL/GenBank/DDBJ databases">
        <authorList>
            <person name="Murali S."/>
            <person name="Richards S."/>
            <person name="Bandaranaike D."/>
            <person name="Bellair M."/>
            <person name="Blankenburg K."/>
            <person name="Chao H."/>
            <person name="Dinh H."/>
            <person name="Doddapaneni H."/>
            <person name="Dugan-Rocha S."/>
            <person name="Elkadiri S."/>
            <person name="Gnanaolivu R."/>
            <person name="Hughes D."/>
            <person name="Lee S."/>
            <person name="Li M."/>
            <person name="Ming W."/>
            <person name="Munidasa M."/>
            <person name="Muniz J."/>
            <person name="Nguyen L."/>
            <person name="Osuji N."/>
            <person name="Pu L.-L."/>
            <person name="Puazo M."/>
            <person name="Skinner E."/>
            <person name="Qu C."/>
            <person name="Quiroz J."/>
            <person name="Raj R."/>
            <person name="Weissenberger G."/>
            <person name="Xin Y."/>
            <person name="Zou X."/>
            <person name="Han Y."/>
            <person name="Worley K."/>
            <person name="Muzny D."/>
            <person name="Gibbs R."/>
        </authorList>
    </citation>
    <scope>NUCLEOTIDE SEQUENCE</scope>
    <source>
        <strain evidence="4">HAZT.00-mixed</strain>
        <tissue evidence="4">Whole organism</tissue>
    </source>
</reference>
<evidence type="ECO:0000259" key="3">
    <source>
        <dbReference type="SMART" id="SM00446"/>
    </source>
</evidence>
<dbReference type="Gene3D" id="3.80.10.10">
    <property type="entry name" value="Ribonuclease Inhibitor"/>
    <property type="match status" value="1"/>
</dbReference>
<keyword evidence="1" id="KW-0433">Leucine-rich repeat</keyword>
<gene>
    <name evidence="4" type="ORF">HAZT_HAZT007300</name>
</gene>
<comment type="caution">
    <text evidence="4">The sequence shown here is derived from an EMBL/GenBank/DDBJ whole genome shotgun (WGS) entry which is preliminary data.</text>
</comment>
<evidence type="ECO:0000256" key="1">
    <source>
        <dbReference type="ARBA" id="ARBA00022614"/>
    </source>
</evidence>
<name>A0A6A0H6Q8_HYAAZ</name>
<feature type="domain" description="U2A'/phosphoprotein 32 family A C-terminal" evidence="3">
    <location>
        <begin position="96"/>
        <end position="114"/>
    </location>
</feature>
<accession>A0A6A0H6Q8</accession>
<dbReference type="PANTHER" id="PTHR18849">
    <property type="entry name" value="LEUCINE RICH REPEAT PROTEIN"/>
    <property type="match status" value="1"/>
</dbReference>
<dbReference type="PANTHER" id="PTHR18849:SF0">
    <property type="entry name" value="CILIA- AND FLAGELLA-ASSOCIATED PROTEIN 410-RELATED"/>
    <property type="match status" value="1"/>
</dbReference>
<organism evidence="4">
    <name type="scientific">Hyalella azteca</name>
    <name type="common">Amphipod</name>
    <dbReference type="NCBI Taxonomy" id="294128"/>
    <lineage>
        <taxon>Eukaryota</taxon>
        <taxon>Metazoa</taxon>
        <taxon>Ecdysozoa</taxon>
        <taxon>Arthropoda</taxon>
        <taxon>Crustacea</taxon>
        <taxon>Multicrustacea</taxon>
        <taxon>Malacostraca</taxon>
        <taxon>Eumalacostraca</taxon>
        <taxon>Peracarida</taxon>
        <taxon>Amphipoda</taxon>
        <taxon>Senticaudata</taxon>
        <taxon>Talitrida</taxon>
        <taxon>Talitroidea</taxon>
        <taxon>Hyalellidae</taxon>
        <taxon>Hyalella</taxon>
    </lineage>
</organism>
<dbReference type="EMBL" id="JQDR03006408">
    <property type="protein sequence ID" value="KAA0200306.1"/>
    <property type="molecule type" value="Genomic_DNA"/>
</dbReference>
<keyword evidence="2" id="KW-0677">Repeat</keyword>
<evidence type="ECO:0000256" key="2">
    <source>
        <dbReference type="ARBA" id="ARBA00022737"/>
    </source>
</evidence>
<dbReference type="PROSITE" id="PS51450">
    <property type="entry name" value="LRR"/>
    <property type="match status" value="1"/>
</dbReference>
<dbReference type="GO" id="GO:0007010">
    <property type="term" value="P:cytoskeleton organization"/>
    <property type="evidence" value="ECO:0007669"/>
    <property type="project" value="TreeGrafter"/>
</dbReference>
<dbReference type="GO" id="GO:0036064">
    <property type="term" value="C:ciliary basal body"/>
    <property type="evidence" value="ECO:0007669"/>
    <property type="project" value="UniProtKB-ARBA"/>
</dbReference>
<dbReference type="Pfam" id="PF14580">
    <property type="entry name" value="LRR_9"/>
    <property type="match status" value="1"/>
</dbReference>
<dbReference type="InterPro" id="IPR032675">
    <property type="entry name" value="LRR_dom_sf"/>
</dbReference>
<dbReference type="SMART" id="SM00446">
    <property type="entry name" value="LRRcap"/>
    <property type="match status" value="1"/>
</dbReference>
<dbReference type="AlphaFoldDB" id="A0A6A0H6Q8"/>
<dbReference type="Proteomes" id="UP000711488">
    <property type="component" value="Unassembled WGS sequence"/>
</dbReference>
<dbReference type="InterPro" id="IPR003603">
    <property type="entry name" value="U2A'_phosphoprotein32A_C"/>
</dbReference>